<evidence type="ECO:0000313" key="5">
    <source>
        <dbReference type="Proteomes" id="UP000183090"/>
    </source>
</evidence>
<evidence type="ECO:0000256" key="1">
    <source>
        <dbReference type="SAM" id="MobiDB-lite"/>
    </source>
</evidence>
<reference evidence="4" key="2">
    <citation type="submission" date="2015-04" db="EMBL/GenBank/DDBJ databases">
        <title>Complete genome sequence of Salinicoccus halodurans strain H3B36, isolated from the Qaidam basin of China.</title>
        <authorList>
            <person name="Ma Y."/>
            <person name="Jiang K."/>
            <person name="Xue Y."/>
        </authorList>
    </citation>
    <scope>NUCLEOTIDE SEQUENCE [LARGE SCALE GENOMIC DNA]</scope>
    <source>
        <strain evidence="4">H3B36</strain>
    </source>
</reference>
<evidence type="ECO:0000313" key="3">
    <source>
        <dbReference type="EMBL" id="SFK88616.1"/>
    </source>
</evidence>
<evidence type="ECO:0000313" key="2">
    <source>
        <dbReference type="EMBL" id="AKG74674.1"/>
    </source>
</evidence>
<feature type="region of interest" description="Disordered" evidence="1">
    <location>
        <begin position="17"/>
        <end position="108"/>
    </location>
</feature>
<dbReference type="KEGG" id="shv:AAT16_11005"/>
<evidence type="ECO:0000313" key="4">
    <source>
        <dbReference type="Proteomes" id="UP000034029"/>
    </source>
</evidence>
<organism evidence="3 5">
    <name type="scientific">Salinicoccus halodurans</name>
    <dbReference type="NCBI Taxonomy" id="407035"/>
    <lineage>
        <taxon>Bacteria</taxon>
        <taxon>Bacillati</taxon>
        <taxon>Bacillota</taxon>
        <taxon>Bacilli</taxon>
        <taxon>Bacillales</taxon>
        <taxon>Staphylococcaceae</taxon>
        <taxon>Salinicoccus</taxon>
    </lineage>
</organism>
<dbReference type="RefSeq" id="WP_046790853.1">
    <property type="nucleotide sequence ID" value="NZ_CP011366.1"/>
</dbReference>
<feature type="region of interest" description="Disordered" evidence="1">
    <location>
        <begin position="331"/>
        <end position="357"/>
    </location>
</feature>
<feature type="compositionally biased region" description="Acidic residues" evidence="1">
    <location>
        <begin position="68"/>
        <end position="81"/>
    </location>
</feature>
<dbReference type="EMBL" id="FOTB01000005">
    <property type="protein sequence ID" value="SFK88616.1"/>
    <property type="molecule type" value="Genomic_DNA"/>
</dbReference>
<dbReference type="Proteomes" id="UP000183090">
    <property type="component" value="Unassembled WGS sequence"/>
</dbReference>
<feature type="compositionally biased region" description="Acidic residues" evidence="1">
    <location>
        <begin position="22"/>
        <end position="58"/>
    </location>
</feature>
<feature type="compositionally biased region" description="Acidic residues" evidence="1">
    <location>
        <begin position="347"/>
        <end position="357"/>
    </location>
</feature>
<keyword evidence="4" id="KW-1185">Reference proteome</keyword>
<reference evidence="2 4" key="1">
    <citation type="journal article" date="2015" name="Int. J. Syst. Evol. Microbiol.">
        <title>Complete genome sequence of Salinicoccus halodurans H3B36, isolated from the Qaidam Basin in China.</title>
        <authorList>
            <person name="Jiang K."/>
            <person name="Xue Y."/>
            <person name="Ma Y."/>
        </authorList>
    </citation>
    <scope>NUCLEOTIDE SEQUENCE [LARGE SCALE GENOMIC DNA]</scope>
    <source>
        <strain evidence="2 4">H3B36</strain>
    </source>
</reference>
<evidence type="ECO:0008006" key="6">
    <source>
        <dbReference type="Google" id="ProtNLM"/>
    </source>
</evidence>
<proteinExistence type="predicted"/>
<sequence>MKRIWTVTFAGLLFLTACNGGGEEESTEEETMEESSEEETVEEESAGTTDEESEESSEEGSGNATTVEAEEDSLEESDEAESASSDDRTEDLTEGEMDEVNPDDAYDIDEDKVRMVENATETDNTVDDVLKAPSEITSYIQDTSIIIEVTEGEQIVNQSFQGITAEIDEADGNLEVASDYFDENFQIIQPHGYGNSGTGELFMYTGAGWEDYSAQYEAEELIYGTYSNLHKIIGQMPDSLQVLEEGDYDILYYTGNDDVVHQLYQDNFKVEFTGANMDELEMGLVAFINKESGDLESANLIATAPGLQNPEQTLTIEIILNYQEYGLFDEGTEIKKPNPDDIAAPSTEDEGIEGSVE</sequence>
<dbReference type="Proteomes" id="UP000034029">
    <property type="component" value="Chromosome"/>
</dbReference>
<feature type="compositionally biased region" description="Acidic residues" evidence="1">
    <location>
        <begin position="92"/>
        <end position="108"/>
    </location>
</feature>
<dbReference type="EMBL" id="CP011366">
    <property type="protein sequence ID" value="AKG74674.1"/>
    <property type="molecule type" value="Genomic_DNA"/>
</dbReference>
<accession>A0A0F7HMK7</accession>
<dbReference type="PROSITE" id="PS51257">
    <property type="entry name" value="PROKAR_LIPOPROTEIN"/>
    <property type="match status" value="1"/>
</dbReference>
<name>A0A0F7HMK7_9STAP</name>
<reference evidence="3 5" key="3">
    <citation type="submission" date="2016-10" db="EMBL/GenBank/DDBJ databases">
        <authorList>
            <person name="Varghese N."/>
            <person name="Submissions S."/>
        </authorList>
    </citation>
    <scope>NUCLEOTIDE SEQUENCE [LARGE SCALE GENOMIC DNA]</scope>
    <source>
        <strain evidence="3 5">CGMCC 1.6501</strain>
    </source>
</reference>
<dbReference type="OrthoDB" id="2389281at2"/>
<dbReference type="AlphaFoldDB" id="A0A0F7HMK7"/>
<protein>
    <recommendedName>
        <fullName evidence="6">Lipoprotein</fullName>
    </recommendedName>
</protein>
<gene>
    <name evidence="2" type="ORF">AAT16_11005</name>
    <name evidence="3" type="ORF">SAMN05216235_2250</name>
</gene>